<name>A0A5C3L6X2_COPMA</name>
<feature type="domain" description="C2 NT-type" evidence="2">
    <location>
        <begin position="387"/>
        <end position="575"/>
    </location>
</feature>
<feature type="compositionally biased region" description="Acidic residues" evidence="1">
    <location>
        <begin position="655"/>
        <end position="664"/>
    </location>
</feature>
<evidence type="ECO:0000313" key="3">
    <source>
        <dbReference type="EMBL" id="TFK28293.1"/>
    </source>
</evidence>
<feature type="compositionally biased region" description="Acidic residues" evidence="1">
    <location>
        <begin position="738"/>
        <end position="761"/>
    </location>
</feature>
<reference evidence="3 4" key="1">
    <citation type="journal article" date="2019" name="Nat. Ecol. Evol.">
        <title>Megaphylogeny resolves global patterns of mushroom evolution.</title>
        <authorList>
            <person name="Varga T."/>
            <person name="Krizsan K."/>
            <person name="Foldi C."/>
            <person name="Dima B."/>
            <person name="Sanchez-Garcia M."/>
            <person name="Sanchez-Ramirez S."/>
            <person name="Szollosi G.J."/>
            <person name="Szarkandi J.G."/>
            <person name="Papp V."/>
            <person name="Albert L."/>
            <person name="Andreopoulos W."/>
            <person name="Angelini C."/>
            <person name="Antonin V."/>
            <person name="Barry K.W."/>
            <person name="Bougher N.L."/>
            <person name="Buchanan P."/>
            <person name="Buyck B."/>
            <person name="Bense V."/>
            <person name="Catcheside P."/>
            <person name="Chovatia M."/>
            <person name="Cooper J."/>
            <person name="Damon W."/>
            <person name="Desjardin D."/>
            <person name="Finy P."/>
            <person name="Geml J."/>
            <person name="Haridas S."/>
            <person name="Hughes K."/>
            <person name="Justo A."/>
            <person name="Karasinski D."/>
            <person name="Kautmanova I."/>
            <person name="Kiss B."/>
            <person name="Kocsube S."/>
            <person name="Kotiranta H."/>
            <person name="LaButti K.M."/>
            <person name="Lechner B.E."/>
            <person name="Liimatainen K."/>
            <person name="Lipzen A."/>
            <person name="Lukacs Z."/>
            <person name="Mihaltcheva S."/>
            <person name="Morgado L.N."/>
            <person name="Niskanen T."/>
            <person name="Noordeloos M.E."/>
            <person name="Ohm R.A."/>
            <person name="Ortiz-Santana B."/>
            <person name="Ovrebo C."/>
            <person name="Racz N."/>
            <person name="Riley R."/>
            <person name="Savchenko A."/>
            <person name="Shiryaev A."/>
            <person name="Soop K."/>
            <person name="Spirin V."/>
            <person name="Szebenyi C."/>
            <person name="Tomsovsky M."/>
            <person name="Tulloss R.E."/>
            <person name="Uehling J."/>
            <person name="Grigoriev I.V."/>
            <person name="Vagvolgyi C."/>
            <person name="Papp T."/>
            <person name="Martin F.M."/>
            <person name="Miettinen O."/>
            <person name="Hibbett D.S."/>
            <person name="Nagy L.G."/>
        </authorList>
    </citation>
    <scope>NUCLEOTIDE SEQUENCE [LARGE SCALE GENOMIC DNA]</scope>
    <source>
        <strain evidence="3 4">CBS 121175</strain>
    </source>
</reference>
<evidence type="ECO:0000313" key="4">
    <source>
        <dbReference type="Proteomes" id="UP000307440"/>
    </source>
</evidence>
<feature type="compositionally biased region" description="Basic and acidic residues" evidence="1">
    <location>
        <begin position="637"/>
        <end position="648"/>
    </location>
</feature>
<proteinExistence type="predicted"/>
<feature type="compositionally biased region" description="Low complexity" evidence="1">
    <location>
        <begin position="887"/>
        <end position="901"/>
    </location>
</feature>
<feature type="region of interest" description="Disordered" evidence="1">
    <location>
        <begin position="986"/>
        <end position="1019"/>
    </location>
</feature>
<dbReference type="PROSITE" id="PS51840">
    <property type="entry name" value="C2_NT"/>
    <property type="match status" value="1"/>
</dbReference>
<feature type="compositionally biased region" description="Low complexity" evidence="1">
    <location>
        <begin position="686"/>
        <end position="697"/>
    </location>
</feature>
<feature type="compositionally biased region" description="Basic and acidic residues" evidence="1">
    <location>
        <begin position="229"/>
        <end position="245"/>
    </location>
</feature>
<feature type="compositionally biased region" description="Low complexity" evidence="1">
    <location>
        <begin position="55"/>
        <end position="73"/>
    </location>
</feature>
<feature type="compositionally biased region" description="Polar residues" evidence="1">
    <location>
        <begin position="34"/>
        <end position="45"/>
    </location>
</feature>
<sequence length="1191" mass="127570">MSSSIPTPDLASQEGAQPPQTSRSTPPPPPPILTRQNSVPTTSQEPRTKVRNSRNLTLPSPISPSTSNSSGITVQPHRYQSLAEGVNSFAVEAATPISPGQQGGSFTPLILPQSIQHSSSRPGTPSLFARSAAPGTPAVPKTPLLSRTPLNPTSPLPSAGLGGPTPGKTPTTATTKGKLKALLPRSHHQAHSYFHAKIEIEQLSNVPLIRGEFGVRWKFKGNVAFADVKGERPGASNEGRHHGEEGSGLLGKMKNLSNKGKGKDDHHGASESGMSQGKWNGSSPSLVSQGSHGHTSSVHTQWSHSSTDSYTSTTTNGSTASSASFASHTTTATSMPSTVNSKKADGNLSRNFFSNTSPSSTSPGGNGLNHYLFSSVSNAKAYEESLLFSPNYNQQSFSSNAALGGLPTSPGYQGLDAALSPGLGGVLSPTGTITQANASSHPMGGILSPRDGAFFPSSNHPAGHLSPSRGITPYLPLKEHSIGFNFPLNAILKFDIARGNAQDQKKPNILPNEFKLVVMQRVIPDDPDGPPQNPRLGAVYLNMAEYVDKGKVERRYLLKESRVNATLKITIEMTHVSGNMEYIAPPLPKAEIMGGIENFLTQNDSLMKKRKDLYGLTYGNGTKDDLDGELFEENVGQEEHSTPQDRDPYGLPSESESELDEDPNSEAAQARRQFLKSLKNPPTKPTPTRSQTQTQPQNKADMSEREKRRVIKRDERKRRFHLELERNPYALPPISGESESESDADADSESDAFESATEDDAQSQVKDTDSIALTEESQQSPDQNVQQNPARRYNLVEVATFDVKRLPLAYGPKTTEALIDALFNPVLTMDKKRDNPFTMYVDPEEVDRMDEYERQLLFARYGKGKYGDLSNTMLPYQGSQPPGMGGRSFSRETTSTTTSESGGSGGHDDVERFGRLKSPGEETIVGVPMHQNSIGMGLGIVGLLGSGVPLERERDATIGRHAEKSGGVGTLLHQYYRDKKDKIALSRRKTKPIRSDTASTYASTASVSASEDDHGQQPYSYARRQVATEPTTAVLGSPVYVQEPQEMETSIFSKHQKLGTGGTDESELINVLTNNSSSTSLSSLSLSSRSGHGHGPSIPSVPPLIPGNVAAAAAASSIGNLDSPPKPVQRQPTVDLSVPDGRMDRTGFVKGGSNKNPAVGLGGSFNRWWKGLGASSTDVAGHAATSNATQH</sequence>
<feature type="region of interest" description="Disordered" evidence="1">
    <location>
        <begin position="229"/>
        <end position="343"/>
    </location>
</feature>
<feature type="compositionally biased region" description="Basic residues" evidence="1">
    <location>
        <begin position="708"/>
        <end position="720"/>
    </location>
</feature>
<dbReference type="InterPro" id="IPR019448">
    <property type="entry name" value="NT-C2"/>
</dbReference>
<feature type="region of interest" description="Disordered" evidence="1">
    <location>
        <begin position="1118"/>
        <end position="1160"/>
    </location>
</feature>
<evidence type="ECO:0000259" key="2">
    <source>
        <dbReference type="PROSITE" id="PS51840"/>
    </source>
</evidence>
<organism evidence="3 4">
    <name type="scientific">Coprinopsis marcescibilis</name>
    <name type="common">Agaric fungus</name>
    <name type="synonym">Psathyrella marcescibilis</name>
    <dbReference type="NCBI Taxonomy" id="230819"/>
    <lineage>
        <taxon>Eukaryota</taxon>
        <taxon>Fungi</taxon>
        <taxon>Dikarya</taxon>
        <taxon>Basidiomycota</taxon>
        <taxon>Agaricomycotina</taxon>
        <taxon>Agaricomycetes</taxon>
        <taxon>Agaricomycetidae</taxon>
        <taxon>Agaricales</taxon>
        <taxon>Agaricineae</taxon>
        <taxon>Psathyrellaceae</taxon>
        <taxon>Coprinopsis</taxon>
    </lineage>
</organism>
<feature type="region of interest" description="Disordered" evidence="1">
    <location>
        <begin position="433"/>
        <end position="461"/>
    </location>
</feature>
<dbReference type="InterPro" id="IPR039931">
    <property type="entry name" value="EEIG1/2-like"/>
</dbReference>
<dbReference type="Pfam" id="PF10358">
    <property type="entry name" value="NT-C2"/>
    <property type="match status" value="1"/>
</dbReference>
<dbReference type="PANTHER" id="PTHR21456">
    <property type="entry name" value="FAMILY WITH SEQUENCE SIMILARITY 102"/>
    <property type="match status" value="1"/>
</dbReference>
<feature type="region of interest" description="Disordered" evidence="1">
    <location>
        <begin position="1077"/>
        <end position="1102"/>
    </location>
</feature>
<feature type="compositionally biased region" description="Low complexity" evidence="1">
    <location>
        <begin position="305"/>
        <end position="334"/>
    </location>
</feature>
<feature type="region of interest" description="Disordered" evidence="1">
    <location>
        <begin position="1"/>
        <end position="73"/>
    </location>
</feature>
<dbReference type="PANTHER" id="PTHR21456:SF1">
    <property type="entry name" value="C2 NT-TYPE DOMAIN-CONTAINING PROTEIN"/>
    <property type="match status" value="1"/>
</dbReference>
<dbReference type="Proteomes" id="UP000307440">
    <property type="component" value="Unassembled WGS sequence"/>
</dbReference>
<feature type="region of interest" description="Disordered" evidence="1">
    <location>
        <begin position="876"/>
        <end position="914"/>
    </location>
</feature>
<accession>A0A5C3L6X2</accession>
<feature type="region of interest" description="Disordered" evidence="1">
    <location>
        <begin position="115"/>
        <end position="174"/>
    </location>
</feature>
<keyword evidence="4" id="KW-1185">Reference proteome</keyword>
<dbReference type="EMBL" id="ML210157">
    <property type="protein sequence ID" value="TFK28293.1"/>
    <property type="molecule type" value="Genomic_DNA"/>
</dbReference>
<evidence type="ECO:0000256" key="1">
    <source>
        <dbReference type="SAM" id="MobiDB-lite"/>
    </source>
</evidence>
<dbReference type="OrthoDB" id="3365224at2759"/>
<gene>
    <name evidence="3" type="ORF">FA15DRAFT_75915</name>
</gene>
<feature type="region of interest" description="Disordered" evidence="1">
    <location>
        <begin position="635"/>
        <end position="767"/>
    </location>
</feature>
<protein>
    <recommendedName>
        <fullName evidence="2">C2 NT-type domain-containing protein</fullName>
    </recommendedName>
</protein>
<feature type="compositionally biased region" description="Low complexity" evidence="1">
    <location>
        <begin position="995"/>
        <end position="1009"/>
    </location>
</feature>
<dbReference type="STRING" id="230819.A0A5C3L6X2"/>
<feature type="compositionally biased region" description="Low complexity" evidence="1">
    <location>
        <begin position="1077"/>
        <end position="1088"/>
    </location>
</feature>
<feature type="compositionally biased region" description="Polar residues" evidence="1">
    <location>
        <begin position="272"/>
        <end position="304"/>
    </location>
</feature>
<dbReference type="AlphaFoldDB" id="A0A5C3L6X2"/>